<protein>
    <recommendedName>
        <fullName evidence="2">3'-phosphate/5'-hydroxy nucleic acid ligase</fullName>
        <ecNumber evidence="2">6.5.1.8</ecNumber>
    </recommendedName>
</protein>
<comment type="catalytic activity">
    <reaction evidence="8">
        <text>a 3'-end 3'-phospho-ribonucleotide-RNA + a 5'-end dephospho-ribonucleoside-RNA + GTP = a ribonucleotidyl-ribonucleotide-RNA + GMP + diphosphate</text>
        <dbReference type="Rhea" id="RHEA:68076"/>
        <dbReference type="Rhea" id="RHEA-COMP:10463"/>
        <dbReference type="Rhea" id="RHEA-COMP:13936"/>
        <dbReference type="Rhea" id="RHEA-COMP:17355"/>
        <dbReference type="ChEBI" id="CHEBI:33019"/>
        <dbReference type="ChEBI" id="CHEBI:37565"/>
        <dbReference type="ChEBI" id="CHEBI:58115"/>
        <dbReference type="ChEBI" id="CHEBI:83062"/>
        <dbReference type="ChEBI" id="CHEBI:138284"/>
        <dbReference type="ChEBI" id="CHEBI:173118"/>
        <dbReference type="EC" id="6.5.1.8"/>
    </reaction>
</comment>
<proteinExistence type="predicted"/>
<evidence type="ECO:0000256" key="5">
    <source>
        <dbReference type="ARBA" id="ARBA00022741"/>
    </source>
</evidence>
<evidence type="ECO:0000256" key="2">
    <source>
        <dbReference type="ARBA" id="ARBA00012726"/>
    </source>
</evidence>
<keyword evidence="3" id="KW-0436">Ligase</keyword>
<dbReference type="GO" id="GO:0006396">
    <property type="term" value="P:RNA processing"/>
    <property type="evidence" value="ECO:0007669"/>
    <property type="project" value="InterPro"/>
</dbReference>
<dbReference type="EC" id="6.5.1.8" evidence="2"/>
<keyword evidence="6" id="KW-0342">GTP-binding</keyword>
<dbReference type="InterPro" id="IPR001233">
    <property type="entry name" value="RtcB"/>
</dbReference>
<evidence type="ECO:0000256" key="7">
    <source>
        <dbReference type="ARBA" id="ARBA00023211"/>
    </source>
</evidence>
<name>A0A0F9A100_9ZZZZ</name>
<comment type="caution">
    <text evidence="9">The sequence shown here is derived from an EMBL/GenBank/DDBJ whole genome shotgun (WGS) entry which is preliminary data.</text>
</comment>
<dbReference type="GO" id="GO:0005525">
    <property type="term" value="F:GTP binding"/>
    <property type="evidence" value="ECO:0007669"/>
    <property type="project" value="UniProtKB-KW"/>
</dbReference>
<dbReference type="GO" id="GO:0046872">
    <property type="term" value="F:metal ion binding"/>
    <property type="evidence" value="ECO:0007669"/>
    <property type="project" value="UniProtKB-KW"/>
</dbReference>
<dbReference type="SUPFAM" id="SSF103365">
    <property type="entry name" value="Hypothetical protein PH1602"/>
    <property type="match status" value="1"/>
</dbReference>
<dbReference type="EMBL" id="LAZR01060350">
    <property type="protein sequence ID" value="KKK65866.1"/>
    <property type="molecule type" value="Genomic_DNA"/>
</dbReference>
<dbReference type="Pfam" id="PF01139">
    <property type="entry name" value="RtcB"/>
    <property type="match status" value="1"/>
</dbReference>
<evidence type="ECO:0000256" key="1">
    <source>
        <dbReference type="ARBA" id="ARBA00001936"/>
    </source>
</evidence>
<gene>
    <name evidence="9" type="ORF">LCGC14_2969850</name>
</gene>
<organism evidence="9">
    <name type="scientific">marine sediment metagenome</name>
    <dbReference type="NCBI Taxonomy" id="412755"/>
    <lineage>
        <taxon>unclassified sequences</taxon>
        <taxon>metagenomes</taxon>
        <taxon>ecological metagenomes</taxon>
    </lineage>
</organism>
<comment type="cofactor">
    <cofactor evidence="1">
        <name>Mn(2+)</name>
        <dbReference type="ChEBI" id="CHEBI:29035"/>
    </cofactor>
</comment>
<feature type="non-terminal residue" evidence="9">
    <location>
        <position position="1"/>
    </location>
</feature>
<evidence type="ECO:0000256" key="6">
    <source>
        <dbReference type="ARBA" id="ARBA00023134"/>
    </source>
</evidence>
<dbReference type="GO" id="GO:0170057">
    <property type="term" value="F:RNA ligase (GTP) activity"/>
    <property type="evidence" value="ECO:0007669"/>
    <property type="project" value="UniProtKB-EC"/>
</dbReference>
<evidence type="ECO:0000256" key="3">
    <source>
        <dbReference type="ARBA" id="ARBA00022598"/>
    </source>
</evidence>
<dbReference type="InterPro" id="IPR036025">
    <property type="entry name" value="RtcB-like_sf"/>
</dbReference>
<keyword evidence="5" id="KW-0547">Nucleotide-binding</keyword>
<keyword evidence="7" id="KW-0464">Manganese</keyword>
<reference evidence="9" key="1">
    <citation type="journal article" date="2015" name="Nature">
        <title>Complex archaea that bridge the gap between prokaryotes and eukaryotes.</title>
        <authorList>
            <person name="Spang A."/>
            <person name="Saw J.H."/>
            <person name="Jorgensen S.L."/>
            <person name="Zaremba-Niedzwiedzka K."/>
            <person name="Martijn J."/>
            <person name="Lind A.E."/>
            <person name="van Eijk R."/>
            <person name="Schleper C."/>
            <person name="Guy L."/>
            <person name="Ettema T.J."/>
        </authorList>
    </citation>
    <scope>NUCLEOTIDE SEQUENCE</scope>
</reference>
<sequence length="68" mass="7557">KYKREDLYRTALGSRVICGNKELLYDEAPQAYKKCETVISDMVDAGLIEVVAKLRPVLTFKTNGGCSS</sequence>
<evidence type="ECO:0000256" key="8">
    <source>
        <dbReference type="ARBA" id="ARBA00047746"/>
    </source>
</evidence>
<evidence type="ECO:0000256" key="4">
    <source>
        <dbReference type="ARBA" id="ARBA00022723"/>
    </source>
</evidence>
<evidence type="ECO:0000313" key="9">
    <source>
        <dbReference type="EMBL" id="KKK65866.1"/>
    </source>
</evidence>
<dbReference type="Gene3D" id="3.90.1860.10">
    <property type="entry name" value="tRNA-splicing ligase RtcB"/>
    <property type="match status" value="1"/>
</dbReference>
<dbReference type="AlphaFoldDB" id="A0A0F9A100"/>
<accession>A0A0F9A100</accession>
<keyword evidence="4" id="KW-0479">Metal-binding</keyword>